<protein>
    <submittedName>
        <fullName evidence="2">DNA-binding anti-repressor SinI</fullName>
    </submittedName>
</protein>
<sequence>MGDGKLEKVLGNIILDQEWIALMKEAKEIGLTLEEIRAFFHIERKK</sequence>
<dbReference type="Proteomes" id="UP000281813">
    <property type="component" value="Unassembled WGS sequence"/>
</dbReference>
<evidence type="ECO:0000313" key="3">
    <source>
        <dbReference type="Proteomes" id="UP000281813"/>
    </source>
</evidence>
<reference evidence="2 3" key="1">
    <citation type="journal article" date="2015" name="Antonie Van Leeuwenhoek">
        <title>Oceanobacillus bengalensis sp. nov., a bacterium isolated from seawater of the Bay of Bengal.</title>
        <authorList>
            <person name="Yongchang O."/>
            <person name="Xiang W."/>
            <person name="Wang G."/>
        </authorList>
    </citation>
    <scope>NUCLEOTIDE SEQUENCE [LARGE SCALE GENOMIC DNA]</scope>
    <source>
        <strain evidence="2 3">MCCC 1K00260</strain>
    </source>
</reference>
<dbReference type="InterPro" id="IPR036281">
    <property type="entry name" value="SinR/SinI_dimer_dom_sf"/>
</dbReference>
<dbReference type="GO" id="GO:0006355">
    <property type="term" value="P:regulation of DNA-templated transcription"/>
    <property type="evidence" value="ECO:0007669"/>
    <property type="project" value="InterPro"/>
</dbReference>
<accession>A0A494Z6T0</accession>
<proteinExistence type="predicted"/>
<keyword evidence="2" id="KW-0238">DNA-binding</keyword>
<dbReference type="AlphaFoldDB" id="A0A494Z6T0"/>
<comment type="caution">
    <text evidence="2">The sequence shown here is derived from an EMBL/GenBank/DDBJ whole genome shotgun (WGS) entry which is preliminary data.</text>
</comment>
<name>A0A494Z6T0_9BACI</name>
<dbReference type="GO" id="GO:0003677">
    <property type="term" value="F:DNA binding"/>
    <property type="evidence" value="ECO:0007669"/>
    <property type="project" value="UniProtKB-KW"/>
</dbReference>
<evidence type="ECO:0000259" key="1">
    <source>
        <dbReference type="PROSITE" id="PS51500"/>
    </source>
</evidence>
<dbReference type="Pfam" id="PF08671">
    <property type="entry name" value="SinI"/>
    <property type="match status" value="1"/>
</dbReference>
<dbReference type="EMBL" id="RBZO01000002">
    <property type="protein sequence ID" value="RKQ18205.1"/>
    <property type="molecule type" value="Genomic_DNA"/>
</dbReference>
<evidence type="ECO:0000313" key="2">
    <source>
        <dbReference type="EMBL" id="RKQ18205.1"/>
    </source>
</evidence>
<dbReference type="SUPFAM" id="SSF47406">
    <property type="entry name" value="SinR repressor dimerisation domain-like"/>
    <property type="match status" value="1"/>
</dbReference>
<dbReference type="PROSITE" id="PS51500">
    <property type="entry name" value="SIN"/>
    <property type="match status" value="1"/>
</dbReference>
<dbReference type="OrthoDB" id="2973152at2"/>
<keyword evidence="3" id="KW-1185">Reference proteome</keyword>
<organism evidence="2 3">
    <name type="scientific">Oceanobacillus bengalensis</name>
    <dbReference type="NCBI Taxonomy" id="1435466"/>
    <lineage>
        <taxon>Bacteria</taxon>
        <taxon>Bacillati</taxon>
        <taxon>Bacillota</taxon>
        <taxon>Bacilli</taxon>
        <taxon>Bacillales</taxon>
        <taxon>Bacillaceae</taxon>
        <taxon>Oceanobacillus</taxon>
    </lineage>
</organism>
<dbReference type="InterPro" id="IPR010981">
    <property type="entry name" value="SinR/SinI_dimer_dom"/>
</dbReference>
<dbReference type="GO" id="GO:0046983">
    <property type="term" value="F:protein dimerization activity"/>
    <property type="evidence" value="ECO:0007669"/>
    <property type="project" value="InterPro"/>
</dbReference>
<feature type="domain" description="Sin" evidence="1">
    <location>
        <begin position="6"/>
        <end position="44"/>
    </location>
</feature>
<gene>
    <name evidence="2" type="primary">sinI</name>
    <name evidence="2" type="ORF">D8M05_02025</name>
</gene>